<dbReference type="EMBL" id="WKJJ01000001">
    <property type="protein sequence ID" value="MRV70447.1"/>
    <property type="molecule type" value="Genomic_DNA"/>
</dbReference>
<accession>A0A7X2IJ10</accession>
<comment type="cofactor">
    <cofactor evidence="1">
        <name>Zn(2+)</name>
        <dbReference type="ChEBI" id="CHEBI:29105"/>
    </cofactor>
</comment>
<comment type="caution">
    <text evidence="5">The sequence shown here is derived from an EMBL/GenBank/DDBJ whole genome shotgun (WGS) entry which is preliminary data.</text>
</comment>
<evidence type="ECO:0000313" key="6">
    <source>
        <dbReference type="Proteomes" id="UP000446768"/>
    </source>
</evidence>
<dbReference type="PANTHER" id="PTHR37418">
    <property type="entry name" value="3-KETO-5-AMINOHEXANOATE CLEAVAGE ENZYME-RELATED"/>
    <property type="match status" value="1"/>
</dbReference>
<keyword evidence="2" id="KW-0808">Transferase</keyword>
<dbReference type="Gene3D" id="3.20.20.70">
    <property type="entry name" value="Aldolase class I"/>
    <property type="match status" value="1"/>
</dbReference>
<dbReference type="GO" id="GO:0046872">
    <property type="term" value="F:metal ion binding"/>
    <property type="evidence" value="ECO:0007669"/>
    <property type="project" value="UniProtKB-KW"/>
</dbReference>
<dbReference type="GO" id="GO:0043720">
    <property type="term" value="F:3-keto-5-aminohexanoate cleavage activity"/>
    <property type="evidence" value="ECO:0007669"/>
    <property type="project" value="InterPro"/>
</dbReference>
<evidence type="ECO:0000256" key="3">
    <source>
        <dbReference type="ARBA" id="ARBA00022723"/>
    </source>
</evidence>
<gene>
    <name evidence="5" type="ORF">GJ700_01755</name>
</gene>
<dbReference type="Proteomes" id="UP000446768">
    <property type="component" value="Unassembled WGS sequence"/>
</dbReference>
<evidence type="ECO:0000256" key="4">
    <source>
        <dbReference type="ARBA" id="ARBA00022833"/>
    </source>
</evidence>
<reference evidence="5 6" key="1">
    <citation type="submission" date="2019-11" db="EMBL/GenBank/DDBJ databases">
        <title>Novel species isolated from a subtropical stream in China.</title>
        <authorList>
            <person name="Lu H."/>
        </authorList>
    </citation>
    <scope>NUCLEOTIDE SEQUENCE [LARGE SCALE GENOMIC DNA]</scope>
    <source>
        <strain evidence="5 6">FT92W</strain>
    </source>
</reference>
<protein>
    <submittedName>
        <fullName evidence="5">3-keto-5-aminohexanoate cleavage protein</fullName>
    </submittedName>
</protein>
<keyword evidence="4" id="KW-0862">Zinc</keyword>
<evidence type="ECO:0000313" key="5">
    <source>
        <dbReference type="EMBL" id="MRV70447.1"/>
    </source>
</evidence>
<organism evidence="5 6">
    <name type="scientific">Pseudoduganella rivuli</name>
    <dbReference type="NCBI Taxonomy" id="2666085"/>
    <lineage>
        <taxon>Bacteria</taxon>
        <taxon>Pseudomonadati</taxon>
        <taxon>Pseudomonadota</taxon>
        <taxon>Betaproteobacteria</taxon>
        <taxon>Burkholderiales</taxon>
        <taxon>Oxalobacteraceae</taxon>
        <taxon>Telluria group</taxon>
        <taxon>Pseudoduganella</taxon>
    </lineage>
</organism>
<dbReference type="InterPro" id="IPR008567">
    <property type="entry name" value="BKACE"/>
</dbReference>
<proteinExistence type="predicted"/>
<dbReference type="PANTHER" id="PTHR37418:SF2">
    <property type="entry name" value="3-KETO-5-AMINOHEXANOATE CLEAVAGE ENZYME"/>
    <property type="match status" value="1"/>
</dbReference>
<keyword evidence="3" id="KW-0479">Metal-binding</keyword>
<dbReference type="AlphaFoldDB" id="A0A7X2IJ10"/>
<dbReference type="RefSeq" id="WP_154370919.1">
    <property type="nucleotide sequence ID" value="NZ_WKJJ01000001.1"/>
</dbReference>
<dbReference type="Pfam" id="PF05853">
    <property type="entry name" value="BKACE"/>
    <property type="match status" value="1"/>
</dbReference>
<evidence type="ECO:0000256" key="1">
    <source>
        <dbReference type="ARBA" id="ARBA00001947"/>
    </source>
</evidence>
<keyword evidence="6" id="KW-1185">Reference proteome</keyword>
<dbReference type="InterPro" id="IPR013785">
    <property type="entry name" value="Aldolase_TIM"/>
</dbReference>
<name>A0A7X2IJ10_9BURK</name>
<sequence length="283" mass="30233">MTILTNPVVPGAGVAPVAICVAPNGARKTRSDHPALPMSSEDMVRTALACAEAGATALHLHVRDDKGGHSLDVQRYREVLRALDAALGQRLLVQVTTEAVGIYQPEQQRALLRELHPQAASVALRELIPDKSHEQASGDLFHWAMRQGVALQYILYSAEDAARFRQLVRSGVVPHARPHALFVLGRYTAGQQSEATGLLPFLHEWPSDWPWSACAFGVAEARCMAAAIALGGHVRIGFENNVHLPDGSVADGNADLVRNVAAIAMGTGRPLASAAETRALYGA</sequence>
<evidence type="ECO:0000256" key="2">
    <source>
        <dbReference type="ARBA" id="ARBA00022679"/>
    </source>
</evidence>